<feature type="region of interest" description="Disordered" evidence="1">
    <location>
        <begin position="1"/>
        <end position="23"/>
    </location>
</feature>
<feature type="domain" description="AFP-like" evidence="2">
    <location>
        <begin position="1"/>
        <end position="52"/>
    </location>
</feature>
<dbReference type="SUPFAM" id="SSF51269">
    <property type="entry name" value="AFP III-like domain"/>
    <property type="match status" value="1"/>
</dbReference>
<name>A0ABT6C3V3_9MICO</name>
<organism evidence="3 4">
    <name type="scientific">Luteipulveratus flavus</name>
    <dbReference type="NCBI Taxonomy" id="3031728"/>
    <lineage>
        <taxon>Bacteria</taxon>
        <taxon>Bacillati</taxon>
        <taxon>Actinomycetota</taxon>
        <taxon>Actinomycetes</taxon>
        <taxon>Micrococcales</taxon>
        <taxon>Dermacoccaceae</taxon>
        <taxon>Luteipulveratus</taxon>
    </lineage>
</organism>
<dbReference type="InterPro" id="IPR057736">
    <property type="entry name" value="SAF_PseI/NeuA/NeuB"/>
</dbReference>
<dbReference type="InterPro" id="IPR013974">
    <property type="entry name" value="SAF"/>
</dbReference>
<dbReference type="Proteomes" id="UP001528912">
    <property type="component" value="Unassembled WGS sequence"/>
</dbReference>
<protein>
    <submittedName>
        <fullName evidence="3">SAF domain-containing protein</fullName>
    </submittedName>
</protein>
<comment type="caution">
    <text evidence="3">The sequence shown here is derived from an EMBL/GenBank/DDBJ whole genome shotgun (WGS) entry which is preliminary data.</text>
</comment>
<accession>A0ABT6C3V3</accession>
<evidence type="ECO:0000313" key="4">
    <source>
        <dbReference type="Proteomes" id="UP001528912"/>
    </source>
</evidence>
<gene>
    <name evidence="3" type="ORF">P4R38_05235</name>
</gene>
<dbReference type="Pfam" id="PF08666">
    <property type="entry name" value="SAF"/>
    <property type="match status" value="1"/>
</dbReference>
<dbReference type="RefSeq" id="WP_277191326.1">
    <property type="nucleotide sequence ID" value="NZ_JAROAV010000019.1"/>
</dbReference>
<dbReference type="EMBL" id="JAROAV010000019">
    <property type="protein sequence ID" value="MDF8263644.1"/>
    <property type="molecule type" value="Genomic_DNA"/>
</dbReference>
<proteinExistence type="predicted"/>
<evidence type="ECO:0000256" key="1">
    <source>
        <dbReference type="SAM" id="MobiDB-lite"/>
    </source>
</evidence>
<evidence type="ECO:0000313" key="3">
    <source>
        <dbReference type="EMBL" id="MDF8263644.1"/>
    </source>
</evidence>
<dbReference type="InterPro" id="IPR006190">
    <property type="entry name" value="SAF_AFP_Neu5Ac"/>
</dbReference>
<dbReference type="Gene3D" id="3.90.1210.10">
    <property type="entry name" value="Antifreeze-like/N-acetylneuraminic acid synthase C-terminal domain"/>
    <property type="match status" value="1"/>
</dbReference>
<reference evidence="3 4" key="1">
    <citation type="submission" date="2023-03" db="EMBL/GenBank/DDBJ databases">
        <title>YIM 133296 draft genome.</title>
        <authorList>
            <person name="Xiong L."/>
        </authorList>
    </citation>
    <scope>NUCLEOTIDE SEQUENCE [LARGE SCALE GENOMIC DNA]</scope>
    <source>
        <strain evidence="3 4">YIM 133296</strain>
    </source>
</reference>
<evidence type="ECO:0000259" key="2">
    <source>
        <dbReference type="PROSITE" id="PS50844"/>
    </source>
</evidence>
<sequence>MADVKAGEPVTADNVRSIRPAGGLEPEAFSRVQGRTFRTDVVRGTALSWELV</sequence>
<dbReference type="PROSITE" id="PS50844">
    <property type="entry name" value="AFP_LIKE"/>
    <property type="match status" value="1"/>
</dbReference>
<keyword evidence="4" id="KW-1185">Reference proteome</keyword>
<dbReference type="InterPro" id="IPR036732">
    <property type="entry name" value="AFP_Neu5c_C_sf"/>
</dbReference>
<dbReference type="CDD" id="cd11615">
    <property type="entry name" value="SAF_NeuB_like"/>
    <property type="match status" value="1"/>
</dbReference>